<sequence>MTTRRLGSSSAAQHESNVVLPEPGAPAKTMLRRARTQAVRNMATWCVIVEDSTSS</sequence>
<evidence type="ECO:0000256" key="1">
    <source>
        <dbReference type="SAM" id="MobiDB-lite"/>
    </source>
</evidence>
<feature type="region of interest" description="Disordered" evidence="1">
    <location>
        <begin position="1"/>
        <end position="33"/>
    </location>
</feature>
<evidence type="ECO:0000313" key="2">
    <source>
        <dbReference type="EMBL" id="CAB4934011.1"/>
    </source>
</evidence>
<dbReference type="AlphaFoldDB" id="A0A6J7ITA4"/>
<feature type="compositionally biased region" description="Polar residues" evidence="1">
    <location>
        <begin position="1"/>
        <end position="16"/>
    </location>
</feature>
<dbReference type="EMBL" id="CAFBMH010000162">
    <property type="protein sequence ID" value="CAB4934011.1"/>
    <property type="molecule type" value="Genomic_DNA"/>
</dbReference>
<reference evidence="2" key="1">
    <citation type="submission" date="2020-05" db="EMBL/GenBank/DDBJ databases">
        <authorList>
            <person name="Chiriac C."/>
            <person name="Salcher M."/>
            <person name="Ghai R."/>
            <person name="Kavagutti S V."/>
        </authorList>
    </citation>
    <scope>NUCLEOTIDE SEQUENCE</scope>
</reference>
<protein>
    <submittedName>
        <fullName evidence="2">Unannotated protein</fullName>
    </submittedName>
</protein>
<gene>
    <name evidence="2" type="ORF">UFOPK3543_02839</name>
</gene>
<name>A0A6J7ITA4_9ZZZZ</name>
<organism evidence="2">
    <name type="scientific">freshwater metagenome</name>
    <dbReference type="NCBI Taxonomy" id="449393"/>
    <lineage>
        <taxon>unclassified sequences</taxon>
        <taxon>metagenomes</taxon>
        <taxon>ecological metagenomes</taxon>
    </lineage>
</organism>
<proteinExistence type="predicted"/>
<accession>A0A6J7ITA4</accession>